<evidence type="ECO:0000259" key="1">
    <source>
        <dbReference type="Pfam" id="PF12867"/>
    </source>
</evidence>
<dbReference type="RefSeq" id="WP_059070922.1">
    <property type="nucleotide sequence ID" value="NZ_LNAL01000007.1"/>
</dbReference>
<keyword evidence="3" id="KW-1185">Reference proteome</keyword>
<dbReference type="Gene3D" id="1.20.120.450">
    <property type="entry name" value="dinb family like domain"/>
    <property type="match status" value="1"/>
</dbReference>
<evidence type="ECO:0000313" key="3">
    <source>
        <dbReference type="Proteomes" id="UP000054223"/>
    </source>
</evidence>
<gene>
    <name evidence="2" type="ORF">ASU33_13110</name>
</gene>
<reference evidence="2 3" key="1">
    <citation type="submission" date="2015-11" db="EMBL/GenBank/DDBJ databases">
        <title>Solirubrum puertoriconensis gen. nov. an environmental bacteria isolated in Puerto Rico.</title>
        <authorList>
            <person name="Cuebas-Irizarry M.F."/>
            <person name="Montalvo-Rodriguez R."/>
        </authorList>
    </citation>
    <scope>NUCLEOTIDE SEQUENCE [LARGE SCALE GENOMIC DNA]</scope>
    <source>
        <strain evidence="2 3">MC1A</strain>
    </source>
</reference>
<dbReference type="InterPro" id="IPR034660">
    <property type="entry name" value="DinB/YfiT-like"/>
</dbReference>
<proteinExistence type="predicted"/>
<comment type="caution">
    <text evidence="2">The sequence shown here is derived from an EMBL/GenBank/DDBJ whole genome shotgun (WGS) entry which is preliminary data.</text>
</comment>
<dbReference type="OrthoDB" id="119432at2"/>
<dbReference type="Pfam" id="PF12867">
    <property type="entry name" value="DinB_2"/>
    <property type="match status" value="1"/>
</dbReference>
<feature type="domain" description="DinB-like" evidence="1">
    <location>
        <begin position="16"/>
        <end position="146"/>
    </location>
</feature>
<sequence length="168" mass="18791">MNQAPNSLQAAFSQELKRELALTRRLLERVPDDKLEWAPHPKSMPIGKLAAHVAGLLGLLEISFSGPETDMATVQWPAAPTNNAEILSRFDENGEKIHQLLSTVDDATFNSPWTMRHGERVIANLPRTAVTRTMVLNHFIHHRGQLSVYLRLLDIPVPSIYGPSADER</sequence>
<organism evidence="2 3">
    <name type="scientific">Solirubrum puertoriconensis</name>
    <dbReference type="NCBI Taxonomy" id="1751427"/>
    <lineage>
        <taxon>Bacteria</taxon>
        <taxon>Pseudomonadati</taxon>
        <taxon>Bacteroidota</taxon>
        <taxon>Cytophagia</taxon>
        <taxon>Cytophagales</taxon>
    </lineage>
</organism>
<dbReference type="SUPFAM" id="SSF109854">
    <property type="entry name" value="DinB/YfiT-like putative metalloenzymes"/>
    <property type="match status" value="1"/>
</dbReference>
<dbReference type="Proteomes" id="UP000054223">
    <property type="component" value="Unassembled WGS sequence"/>
</dbReference>
<name>A0A9X0HK59_SOLP1</name>
<protein>
    <recommendedName>
        <fullName evidence="1">DinB-like domain-containing protein</fullName>
    </recommendedName>
</protein>
<dbReference type="AlphaFoldDB" id="A0A9X0HK59"/>
<evidence type="ECO:0000313" key="2">
    <source>
        <dbReference type="EMBL" id="KUG07296.1"/>
    </source>
</evidence>
<dbReference type="InterPro" id="IPR024775">
    <property type="entry name" value="DinB-like"/>
</dbReference>
<accession>A0A9X0HK59</accession>
<dbReference type="EMBL" id="LNAL01000007">
    <property type="protein sequence ID" value="KUG07296.1"/>
    <property type="molecule type" value="Genomic_DNA"/>
</dbReference>